<evidence type="ECO:0000313" key="8">
    <source>
        <dbReference type="EMBL" id="OEK08488.1"/>
    </source>
</evidence>
<dbReference type="GO" id="GO:0009245">
    <property type="term" value="P:lipid A biosynthetic process"/>
    <property type="evidence" value="ECO:0007669"/>
    <property type="project" value="UniProtKB-KW"/>
</dbReference>
<dbReference type="OrthoDB" id="9784739at2"/>
<dbReference type="CDD" id="cd03352">
    <property type="entry name" value="LbH_LpxD"/>
    <property type="match status" value="1"/>
</dbReference>
<dbReference type="STRING" id="1849968.A8C32_03285"/>
<evidence type="ECO:0000256" key="4">
    <source>
        <dbReference type="ARBA" id="ARBA00022737"/>
    </source>
</evidence>
<evidence type="ECO:0000256" key="3">
    <source>
        <dbReference type="ARBA" id="ARBA00022679"/>
    </source>
</evidence>
<proteinExistence type="predicted"/>
<evidence type="ECO:0000256" key="2">
    <source>
        <dbReference type="ARBA" id="ARBA00022556"/>
    </source>
</evidence>
<dbReference type="InterPro" id="IPR007691">
    <property type="entry name" value="LpxD"/>
</dbReference>
<dbReference type="PANTHER" id="PTHR43378:SF2">
    <property type="entry name" value="UDP-3-O-ACYLGLUCOSAMINE N-ACYLTRANSFERASE 1, MITOCHONDRIAL-RELATED"/>
    <property type="match status" value="1"/>
</dbReference>
<evidence type="ECO:0000313" key="9">
    <source>
        <dbReference type="Proteomes" id="UP000095713"/>
    </source>
</evidence>
<comment type="caution">
    <text evidence="8">The sequence shown here is derived from an EMBL/GenBank/DDBJ whole genome shotgun (WGS) entry which is preliminary data.</text>
</comment>
<keyword evidence="5" id="KW-0443">Lipid metabolism</keyword>
<evidence type="ECO:0000256" key="1">
    <source>
        <dbReference type="ARBA" id="ARBA00022516"/>
    </source>
</evidence>
<dbReference type="InterPro" id="IPR001451">
    <property type="entry name" value="Hexapep"/>
</dbReference>
<dbReference type="EMBL" id="MDJD01000034">
    <property type="protein sequence ID" value="OEK08488.1"/>
    <property type="molecule type" value="Genomic_DNA"/>
</dbReference>
<dbReference type="InterPro" id="IPR020573">
    <property type="entry name" value="UDP_GlcNAc_AcTrfase_non-rep"/>
</dbReference>
<dbReference type="NCBIfam" id="NF002060">
    <property type="entry name" value="PRK00892.1"/>
    <property type="match status" value="1"/>
</dbReference>
<dbReference type="GO" id="GO:0016410">
    <property type="term" value="F:N-acyltransferase activity"/>
    <property type="evidence" value="ECO:0007669"/>
    <property type="project" value="InterPro"/>
</dbReference>
<dbReference type="GO" id="GO:0016020">
    <property type="term" value="C:membrane"/>
    <property type="evidence" value="ECO:0007669"/>
    <property type="project" value="GOC"/>
</dbReference>
<reference evidence="8 9" key="1">
    <citation type="submission" date="2016-05" db="EMBL/GenBank/DDBJ databases">
        <title>Draft Genome Sequence of Algibacter sp. Strain SK-16 Isolated from the Surface Water of Aburatsubo Inlet.</title>
        <authorList>
            <person name="Wong S.-K."/>
            <person name="Yoshizawa S."/>
            <person name="Nakajima Y."/>
            <person name="Ogura Y."/>
            <person name="Tetsuya H."/>
            <person name="Hamasaki K."/>
        </authorList>
    </citation>
    <scope>NUCLEOTIDE SEQUENCE [LARGE SCALE GENOMIC DNA]</scope>
    <source>
        <strain evidence="8 9">SK-16</strain>
    </source>
</reference>
<gene>
    <name evidence="8" type="ORF">A8C32_03285</name>
</gene>
<name>A0A1E5TAW0_9FLAO</name>
<feature type="domain" description="UDP-3-O-[3-hydroxymyristoyl] glucosamine N-acyltransferase non-repeat region" evidence="7">
    <location>
        <begin position="26"/>
        <end position="91"/>
    </location>
</feature>
<keyword evidence="1" id="KW-0444">Lipid biosynthesis</keyword>
<dbReference type="Gene3D" id="3.40.1390.10">
    <property type="entry name" value="MurE/MurF, N-terminal domain"/>
    <property type="match status" value="1"/>
</dbReference>
<dbReference type="PANTHER" id="PTHR43378">
    <property type="entry name" value="UDP-3-O-ACYLGLUCOSAMINE N-ACYLTRANSFERASE"/>
    <property type="match status" value="1"/>
</dbReference>
<dbReference type="Pfam" id="PF04613">
    <property type="entry name" value="LpxD"/>
    <property type="match status" value="1"/>
</dbReference>
<keyword evidence="9" id="KW-1185">Reference proteome</keyword>
<dbReference type="RefSeq" id="WP_069829995.1">
    <property type="nucleotide sequence ID" value="NZ_MDJD01000034.1"/>
</dbReference>
<dbReference type="Gene3D" id="2.160.10.10">
    <property type="entry name" value="Hexapeptide repeat proteins"/>
    <property type="match status" value="1"/>
</dbReference>
<dbReference type="AlphaFoldDB" id="A0A1E5TAW0"/>
<evidence type="ECO:0000256" key="6">
    <source>
        <dbReference type="ARBA" id="ARBA00023315"/>
    </source>
</evidence>
<dbReference type="Pfam" id="PF14602">
    <property type="entry name" value="Hexapep_2"/>
    <property type="match status" value="1"/>
</dbReference>
<dbReference type="Pfam" id="PF00132">
    <property type="entry name" value="Hexapep"/>
    <property type="match status" value="2"/>
</dbReference>
<dbReference type="InterPro" id="IPR011004">
    <property type="entry name" value="Trimer_LpxA-like_sf"/>
</dbReference>
<organism evidence="8 9">
    <name type="scientific">Flavivirga aquatica</name>
    <dbReference type="NCBI Taxonomy" id="1849968"/>
    <lineage>
        <taxon>Bacteria</taxon>
        <taxon>Pseudomonadati</taxon>
        <taxon>Bacteroidota</taxon>
        <taxon>Flavobacteriia</taxon>
        <taxon>Flavobacteriales</taxon>
        <taxon>Flavobacteriaceae</taxon>
        <taxon>Flavivirga</taxon>
    </lineage>
</organism>
<keyword evidence="2" id="KW-0441">Lipid A biosynthesis</keyword>
<evidence type="ECO:0000256" key="5">
    <source>
        <dbReference type="ARBA" id="ARBA00023098"/>
    </source>
</evidence>
<protein>
    <submittedName>
        <fullName evidence="8">UDP-3-O-(3-hydroxymyristoyl)glucosamine N-acyltransferase</fullName>
    </submittedName>
</protein>
<dbReference type="SUPFAM" id="SSF51161">
    <property type="entry name" value="Trimeric LpxA-like enzymes"/>
    <property type="match status" value="1"/>
</dbReference>
<accession>A0A1E5TAW0</accession>
<keyword evidence="6 8" id="KW-0012">Acyltransferase</keyword>
<keyword evidence="4" id="KW-0677">Repeat</keyword>
<sequence>MKFPKPYTLNEIAQLIDCNFVGDDNFPVLGINEIHVVESGDIVFVDHPKYYDKALESAATIILINKKVECPKGKALLISDDPFRDFNKLTNHFKPFKPANNQISETAKIGVNTIIQPNSFIGHNVIIGDNCIIHSNVSIYDDAIIGNNVTIHSGSVLGANAFYYKKRAEGYDRLKSCGRVVLEDHVDIGASCTIDRGVTANTRIKEGTKIDNQVQIGHDTVIGKKCLIASQVGIAGCVIIEDEVTIWGQVGVTSGITIGEKAVISAKAGVSKSLEGGKSYFGIPADDFRTKYKEIASIRKIPEILEKLKQSEKL</sequence>
<keyword evidence="3 8" id="KW-0808">Transferase</keyword>
<evidence type="ECO:0000259" key="7">
    <source>
        <dbReference type="Pfam" id="PF04613"/>
    </source>
</evidence>
<dbReference type="Proteomes" id="UP000095713">
    <property type="component" value="Unassembled WGS sequence"/>
</dbReference>